<dbReference type="PATRIC" id="fig|67356.5.peg.8104"/>
<dbReference type="Proteomes" id="UP000037251">
    <property type="component" value="Unassembled WGS sequence"/>
</dbReference>
<name>A0A0L8KTL8_9ACTN</name>
<dbReference type="PANTHER" id="PTHR33392">
    <property type="entry name" value="POLYISOPRENYL-TEICHOIC ACID--PEPTIDOGLYCAN TEICHOIC ACID TRANSFERASE TAGU"/>
    <property type="match status" value="1"/>
</dbReference>
<dbReference type="Gene3D" id="3.40.630.190">
    <property type="entry name" value="LCP protein"/>
    <property type="match status" value="1"/>
</dbReference>
<evidence type="ECO:0000313" key="4">
    <source>
        <dbReference type="EMBL" id="KOG29094.1"/>
    </source>
</evidence>
<evidence type="ECO:0000313" key="5">
    <source>
        <dbReference type="Proteomes" id="UP000037251"/>
    </source>
</evidence>
<dbReference type="EMBL" id="LGUS01000224">
    <property type="protein sequence ID" value="KOG29094.1"/>
    <property type="molecule type" value="Genomic_DNA"/>
</dbReference>
<accession>A0A0L8KTL8</accession>
<dbReference type="Pfam" id="PF03816">
    <property type="entry name" value="LytR_cpsA_psr"/>
    <property type="match status" value="1"/>
</dbReference>
<protein>
    <submittedName>
        <fullName evidence="4">Transcriptional regulator</fullName>
    </submittedName>
</protein>
<reference evidence="5" key="1">
    <citation type="submission" date="2015-07" db="EMBL/GenBank/DDBJ databases">
        <authorList>
            <person name="Ju K.-S."/>
            <person name="Doroghazi J.R."/>
            <person name="Metcalf W.W."/>
        </authorList>
    </citation>
    <scope>NUCLEOTIDE SEQUENCE [LARGE SCALE GENOMIC DNA]</scope>
    <source>
        <strain evidence="5">NRRL 2290</strain>
    </source>
</reference>
<dbReference type="AlphaFoldDB" id="A0A0L8KTL8"/>
<comment type="similarity">
    <text evidence="1">Belongs to the LytR/CpsA/Psr (LCP) family.</text>
</comment>
<dbReference type="NCBIfam" id="TIGR00350">
    <property type="entry name" value="lytR_cpsA_psr"/>
    <property type="match status" value="1"/>
</dbReference>
<sequence length="358" mass="38611">MSLRQRAAGPPAARSLTLPRVTMKRTLSSLIVSAAAAALLGAPALPDREPSADGLNILVMGTDGRDTISAAEKRKFHAGGIACNCTDVLMLVHVSADRDRVSVVSLPRDSYAEIPPHRDEYTGEERPPHPSKINGAYAEGGAPLTVQTVESMTGLNVDRYLQIDFRRFIDAVNEVGKVEVCTPRRLKDKATKLDLRPGKHLLAGGPALQYVRSRHVDLSADLGRIQRQQRFLVNALRGLQARDLLTDPVGTARVVDTLLGSGQVEQGFDAGELVELAAALDRVPAKATEFATVPIAGFDESHPEIGSTLVWDRAKADKMFDRLRSDRPLIKAGTSPKPLDPPRLANAAPVRGSSYACR</sequence>
<organism evidence="4 5">
    <name type="scientific">Streptomyces resistomycificus</name>
    <dbReference type="NCBI Taxonomy" id="67356"/>
    <lineage>
        <taxon>Bacteria</taxon>
        <taxon>Bacillati</taxon>
        <taxon>Actinomycetota</taxon>
        <taxon>Actinomycetes</taxon>
        <taxon>Kitasatosporales</taxon>
        <taxon>Streptomycetaceae</taxon>
        <taxon>Streptomyces</taxon>
        <taxon>Streptomyces aurantiacus group</taxon>
    </lineage>
</organism>
<dbReference type="eggNOG" id="COG1316">
    <property type="taxonomic scope" value="Bacteria"/>
</dbReference>
<feature type="region of interest" description="Disordered" evidence="2">
    <location>
        <begin position="327"/>
        <end position="358"/>
    </location>
</feature>
<evidence type="ECO:0000259" key="3">
    <source>
        <dbReference type="Pfam" id="PF03816"/>
    </source>
</evidence>
<evidence type="ECO:0000256" key="2">
    <source>
        <dbReference type="SAM" id="MobiDB-lite"/>
    </source>
</evidence>
<dbReference type="STRING" id="67356.AQJ84_37645"/>
<evidence type="ECO:0000256" key="1">
    <source>
        <dbReference type="ARBA" id="ARBA00006068"/>
    </source>
</evidence>
<dbReference type="InterPro" id="IPR004474">
    <property type="entry name" value="LytR_CpsA_psr"/>
</dbReference>
<comment type="caution">
    <text evidence="4">The sequence shown here is derived from an EMBL/GenBank/DDBJ whole genome shotgun (WGS) entry which is preliminary data.</text>
</comment>
<proteinExistence type="inferred from homology"/>
<keyword evidence="5" id="KW-1185">Reference proteome</keyword>
<dbReference type="InterPro" id="IPR050922">
    <property type="entry name" value="LytR/CpsA/Psr_CW_biosynth"/>
</dbReference>
<gene>
    <name evidence="4" type="ORF">ADK37_37890</name>
</gene>
<feature type="domain" description="Cell envelope-related transcriptional attenuator" evidence="3">
    <location>
        <begin position="86"/>
        <end position="237"/>
    </location>
</feature>
<dbReference type="PANTHER" id="PTHR33392:SF6">
    <property type="entry name" value="POLYISOPRENYL-TEICHOIC ACID--PEPTIDOGLYCAN TEICHOIC ACID TRANSFERASE TAGU"/>
    <property type="match status" value="1"/>
</dbReference>